<dbReference type="SMART" id="SM00829">
    <property type="entry name" value="PKS_ER"/>
    <property type="match status" value="1"/>
</dbReference>
<dbReference type="InterPro" id="IPR047122">
    <property type="entry name" value="Trans-enoyl_RdTase-like"/>
</dbReference>
<dbReference type="PANTHER" id="PTHR45348">
    <property type="entry name" value="HYPOTHETICAL OXIDOREDUCTASE (EUROFUNG)"/>
    <property type="match status" value="1"/>
</dbReference>
<dbReference type="InterPro" id="IPR013149">
    <property type="entry name" value="ADH-like_C"/>
</dbReference>
<dbReference type="InterPro" id="IPR011032">
    <property type="entry name" value="GroES-like_sf"/>
</dbReference>
<dbReference type="CDD" id="cd08249">
    <property type="entry name" value="enoyl_reductase_like"/>
    <property type="match status" value="1"/>
</dbReference>
<dbReference type="InterPro" id="IPR020843">
    <property type="entry name" value="ER"/>
</dbReference>
<dbReference type="Gene3D" id="3.40.50.720">
    <property type="entry name" value="NAD(P)-binding Rossmann-like Domain"/>
    <property type="match status" value="1"/>
</dbReference>
<reference evidence="4 5" key="1">
    <citation type="submission" date="2018-06" db="EMBL/GenBank/DDBJ databases">
        <title>Complete Genomes of Monosporascus.</title>
        <authorList>
            <person name="Robinson A.J."/>
            <person name="Natvig D.O."/>
        </authorList>
    </citation>
    <scope>NUCLEOTIDE SEQUENCE [LARGE SCALE GENOMIC DNA]</scope>
    <source>
        <strain evidence="4 5">CBS 110550</strain>
    </source>
</reference>
<dbReference type="EMBL" id="QJNU01000302">
    <property type="protein sequence ID" value="RYP02756.1"/>
    <property type="molecule type" value="Genomic_DNA"/>
</dbReference>
<dbReference type="SUPFAM" id="SSF51735">
    <property type="entry name" value="NAD(P)-binding Rossmann-fold domains"/>
    <property type="match status" value="1"/>
</dbReference>
<dbReference type="GO" id="GO:0016651">
    <property type="term" value="F:oxidoreductase activity, acting on NAD(P)H"/>
    <property type="evidence" value="ECO:0007669"/>
    <property type="project" value="InterPro"/>
</dbReference>
<comment type="similarity">
    <text evidence="1">Belongs to the zinc-containing alcohol dehydrogenase family.</text>
</comment>
<feature type="domain" description="Enoyl reductase (ER)" evidence="3">
    <location>
        <begin position="16"/>
        <end position="391"/>
    </location>
</feature>
<dbReference type="Gene3D" id="3.90.180.10">
    <property type="entry name" value="Medium-chain alcohol dehydrogenases, catalytic domain"/>
    <property type="match status" value="1"/>
</dbReference>
<dbReference type="PANTHER" id="PTHR45348:SF2">
    <property type="entry name" value="ZINC-TYPE ALCOHOL DEHYDROGENASE-LIKE PROTEIN C2E1P3.01"/>
    <property type="match status" value="1"/>
</dbReference>
<accession>A0A4Q4T8E3</accession>
<dbReference type="Pfam" id="PF08240">
    <property type="entry name" value="ADH_N"/>
    <property type="match status" value="1"/>
</dbReference>
<proteinExistence type="inferred from homology"/>
<dbReference type="Pfam" id="PF00107">
    <property type="entry name" value="ADH_zinc_N"/>
    <property type="match status" value="1"/>
</dbReference>
<dbReference type="OrthoDB" id="48317at2759"/>
<evidence type="ECO:0000259" key="3">
    <source>
        <dbReference type="SMART" id="SM00829"/>
    </source>
</evidence>
<name>A0A4Q4T8E3_9PEZI</name>
<sequence>MASTDNAAAFLIAAKAHPFEVKPAPVWTPEENEILVKNHVMAINPVDGNLQYTAFYPLSYPTILGQDVAGEVVAVGPNVTRFKPGDRVVGHAVAMATGRHEDAGFQLYTILQTKMSSPIPAGMAYERAAVLPLGLSTAASGLFRKGFLNLQRPTVPARKPTGNTVLVWGGASSVGSNAIQLCVAAGYEVITTASARNFHYAKKLGAAQVFDYNSPTVHADLLNAFKGNTIAGAMDCIGAPAWAICLDVAQVSTYPRAAHFPPFHPCAIRPRSLGYAVWRTCFTSGALDINGGEELLTPSDRQKTPGNKFVATTKRGFPEPPEGVQIQAVFGTTIKDDEVGTVIYEDFLPKALEAGSYVPSPEPLLAGEGLESLQAAVDLQRAGVSARKVVVRLQSQ</sequence>
<organism evidence="4 5">
    <name type="scientific">Monosporascus ibericus</name>
    <dbReference type="NCBI Taxonomy" id="155417"/>
    <lineage>
        <taxon>Eukaryota</taxon>
        <taxon>Fungi</taxon>
        <taxon>Dikarya</taxon>
        <taxon>Ascomycota</taxon>
        <taxon>Pezizomycotina</taxon>
        <taxon>Sordariomycetes</taxon>
        <taxon>Xylariomycetidae</taxon>
        <taxon>Xylariales</taxon>
        <taxon>Xylariales incertae sedis</taxon>
        <taxon>Monosporascus</taxon>
    </lineage>
</organism>
<dbReference type="STRING" id="155417.A0A4Q4T8E3"/>
<comment type="caution">
    <text evidence="4">The sequence shown here is derived from an EMBL/GenBank/DDBJ whole genome shotgun (WGS) entry which is preliminary data.</text>
</comment>
<evidence type="ECO:0000313" key="5">
    <source>
        <dbReference type="Proteomes" id="UP000293360"/>
    </source>
</evidence>
<keyword evidence="5" id="KW-1185">Reference proteome</keyword>
<evidence type="ECO:0000256" key="1">
    <source>
        <dbReference type="ARBA" id="ARBA00008072"/>
    </source>
</evidence>
<dbReference type="Proteomes" id="UP000293360">
    <property type="component" value="Unassembled WGS sequence"/>
</dbReference>
<protein>
    <recommendedName>
        <fullName evidence="3">Enoyl reductase (ER) domain-containing protein</fullName>
    </recommendedName>
</protein>
<dbReference type="InterPro" id="IPR036291">
    <property type="entry name" value="NAD(P)-bd_dom_sf"/>
</dbReference>
<evidence type="ECO:0000313" key="4">
    <source>
        <dbReference type="EMBL" id="RYP02756.1"/>
    </source>
</evidence>
<dbReference type="AlphaFoldDB" id="A0A4Q4T8E3"/>
<keyword evidence="2" id="KW-0560">Oxidoreductase</keyword>
<gene>
    <name evidence="4" type="ORF">DL764_005630</name>
</gene>
<dbReference type="InterPro" id="IPR013154">
    <property type="entry name" value="ADH-like_N"/>
</dbReference>
<dbReference type="SUPFAM" id="SSF50129">
    <property type="entry name" value="GroES-like"/>
    <property type="match status" value="1"/>
</dbReference>
<evidence type="ECO:0000256" key="2">
    <source>
        <dbReference type="ARBA" id="ARBA00023002"/>
    </source>
</evidence>